<proteinExistence type="predicted"/>
<dbReference type="Proteomes" id="UP000824056">
    <property type="component" value="Unassembled WGS sequence"/>
</dbReference>
<sequence length="383" mass="43152">MGTYFDVKYKELARKENQMRGYGERLKTISSQAGQVRNRLRNMRGSMSVLGNQVGAAMDSMDLQVKSIRSMASALAQIAWLYETTESSILGTETAGEVTTAETNGNKFVDDGSWWSEIKKFFGWGTPIEEDEIDSVVFDDKGSYGGDQGDPQSQWGFWSEKGDLYDIVRENNPDYSDKEIKALLKKLNSEGCSYVAFLNTVFSAYEGREDEFERTFGFPMYKGGDLNFNELLVDYYCTTDNHVETNGEDFLDTCEDYGEGDGDRQSYNYRTDTTGRGATATDAIYRGGLYLREKGVDASIESRIDVTVDNFSRLAEDGYVVLNFFNGPLQDINGDTVQYINGGHAMTITGTTSDGRYIVSSWGKKYYIDPSEGQVNYLYYRYN</sequence>
<comment type="caution">
    <text evidence="1">The sequence shown here is derived from an EMBL/GenBank/DDBJ whole genome shotgun (WGS) entry which is preliminary data.</text>
</comment>
<gene>
    <name evidence="1" type="ORF">H9809_01755</name>
</gene>
<dbReference type="EMBL" id="DXBG01000035">
    <property type="protein sequence ID" value="HIZ64622.1"/>
    <property type="molecule type" value="Genomic_DNA"/>
</dbReference>
<evidence type="ECO:0000313" key="2">
    <source>
        <dbReference type="Proteomes" id="UP000824056"/>
    </source>
</evidence>
<protein>
    <submittedName>
        <fullName evidence="1">Uncharacterized protein</fullName>
    </submittedName>
</protein>
<organism evidence="1 2">
    <name type="scientific">Candidatus Blautia pullicola</name>
    <dbReference type="NCBI Taxonomy" id="2838498"/>
    <lineage>
        <taxon>Bacteria</taxon>
        <taxon>Bacillati</taxon>
        <taxon>Bacillota</taxon>
        <taxon>Clostridia</taxon>
        <taxon>Lachnospirales</taxon>
        <taxon>Lachnospiraceae</taxon>
        <taxon>Blautia</taxon>
    </lineage>
</organism>
<reference evidence="1" key="2">
    <citation type="submission" date="2021-04" db="EMBL/GenBank/DDBJ databases">
        <authorList>
            <person name="Gilroy R."/>
        </authorList>
    </citation>
    <scope>NUCLEOTIDE SEQUENCE</scope>
    <source>
        <strain evidence="1">1068</strain>
    </source>
</reference>
<dbReference type="AlphaFoldDB" id="A0A9D2FQ41"/>
<evidence type="ECO:0000313" key="1">
    <source>
        <dbReference type="EMBL" id="HIZ64622.1"/>
    </source>
</evidence>
<name>A0A9D2FQ41_9FIRM</name>
<reference evidence="1" key="1">
    <citation type="journal article" date="2021" name="PeerJ">
        <title>Extensive microbial diversity within the chicken gut microbiome revealed by metagenomics and culture.</title>
        <authorList>
            <person name="Gilroy R."/>
            <person name="Ravi A."/>
            <person name="Getino M."/>
            <person name="Pursley I."/>
            <person name="Horton D.L."/>
            <person name="Alikhan N.F."/>
            <person name="Baker D."/>
            <person name="Gharbi K."/>
            <person name="Hall N."/>
            <person name="Watson M."/>
            <person name="Adriaenssens E.M."/>
            <person name="Foster-Nyarko E."/>
            <person name="Jarju S."/>
            <person name="Secka A."/>
            <person name="Antonio M."/>
            <person name="Oren A."/>
            <person name="Chaudhuri R.R."/>
            <person name="La Ragione R."/>
            <person name="Hildebrand F."/>
            <person name="Pallen M.J."/>
        </authorList>
    </citation>
    <scope>NUCLEOTIDE SEQUENCE</scope>
    <source>
        <strain evidence="1">1068</strain>
    </source>
</reference>
<accession>A0A9D2FQ41</accession>